<dbReference type="InterPro" id="IPR001853">
    <property type="entry name" value="DSBA-like_thioredoxin_dom"/>
</dbReference>
<reference evidence="7 8" key="2">
    <citation type="submission" date="2019-01" db="EMBL/GenBank/DDBJ databases">
        <authorList>
            <person name="Li Y."/>
        </authorList>
    </citation>
    <scope>NUCLEOTIDE SEQUENCE [LARGE SCALE GENOMIC DNA]</scope>
    <source>
        <strain evidence="7 8">2D-5</strain>
    </source>
</reference>
<evidence type="ECO:0000259" key="6">
    <source>
        <dbReference type="PROSITE" id="PS51352"/>
    </source>
</evidence>
<dbReference type="InterPro" id="IPR036249">
    <property type="entry name" value="Thioredoxin-like_sf"/>
</dbReference>
<feature type="domain" description="Thioredoxin" evidence="6">
    <location>
        <begin position="66"/>
        <end position="248"/>
    </location>
</feature>
<dbReference type="SUPFAM" id="SSF52833">
    <property type="entry name" value="Thioredoxin-like"/>
    <property type="match status" value="1"/>
</dbReference>
<dbReference type="Pfam" id="PF01323">
    <property type="entry name" value="DSBA"/>
    <property type="match status" value="1"/>
</dbReference>
<organism evidence="7 8">
    <name type="scientific">Paenirhodobacter populi</name>
    <dbReference type="NCBI Taxonomy" id="2306993"/>
    <lineage>
        <taxon>Bacteria</taxon>
        <taxon>Pseudomonadati</taxon>
        <taxon>Pseudomonadota</taxon>
        <taxon>Alphaproteobacteria</taxon>
        <taxon>Rhodobacterales</taxon>
        <taxon>Rhodobacter group</taxon>
        <taxon>Paenirhodobacter</taxon>
    </lineage>
</organism>
<dbReference type="PROSITE" id="PS51352">
    <property type="entry name" value="THIOREDOXIN_2"/>
    <property type="match status" value="1"/>
</dbReference>
<comment type="caution">
    <text evidence="7">The sequence shown here is derived from an EMBL/GenBank/DDBJ whole genome shotgun (WGS) entry which is preliminary data.</text>
</comment>
<accession>A0A443J1P2</accession>
<dbReference type="Proteomes" id="UP000285710">
    <property type="component" value="Unassembled WGS sequence"/>
</dbReference>
<dbReference type="GO" id="GO:0016491">
    <property type="term" value="F:oxidoreductase activity"/>
    <property type="evidence" value="ECO:0007669"/>
    <property type="project" value="UniProtKB-KW"/>
</dbReference>
<feature type="chain" id="PRO_5019408098" evidence="5">
    <location>
        <begin position="22"/>
        <end position="248"/>
    </location>
</feature>
<dbReference type="PANTHER" id="PTHR13887">
    <property type="entry name" value="GLUTATHIONE S-TRANSFERASE KAPPA"/>
    <property type="match status" value="1"/>
</dbReference>
<dbReference type="Pfam" id="PF18312">
    <property type="entry name" value="ScsC_N"/>
    <property type="match status" value="1"/>
</dbReference>
<keyword evidence="1 5" id="KW-0732">Signal</keyword>
<evidence type="ECO:0000256" key="1">
    <source>
        <dbReference type="ARBA" id="ARBA00022729"/>
    </source>
</evidence>
<name>A0A443J1P2_9RHOB</name>
<sequence>MNVRTLAATLALCATALPAGALDLSAMNDSEKAAFGAAVREYLMQNPEVLVEAINVLDQRQQAAAAQNDQAVIAANRAALFDDPDDWVGGNPDGDITIVEFMDYKCGYCRKAYPDVAKLLKSDGNIRFVVKEFPILGPQSELGARFAVAVKQIAGDAAYDKVHDALMTARGDLTPDSLKRIAVEQKLDAAAVMQRMDSEEVTAVLRKNMELAQKMAVNGTPAFVIGGDMLRGYAPYETMRQMVEEQRG</sequence>
<keyword evidence="8" id="KW-1185">Reference proteome</keyword>
<dbReference type="CDD" id="cd03023">
    <property type="entry name" value="DsbA_Com1_like"/>
    <property type="match status" value="1"/>
</dbReference>
<proteinExistence type="predicted"/>
<evidence type="ECO:0000313" key="8">
    <source>
        <dbReference type="Proteomes" id="UP000285710"/>
    </source>
</evidence>
<feature type="signal peptide" evidence="5">
    <location>
        <begin position="1"/>
        <end position="21"/>
    </location>
</feature>
<evidence type="ECO:0000256" key="5">
    <source>
        <dbReference type="SAM" id="SignalP"/>
    </source>
</evidence>
<evidence type="ECO:0000256" key="4">
    <source>
        <dbReference type="ARBA" id="ARBA00023284"/>
    </source>
</evidence>
<evidence type="ECO:0000256" key="2">
    <source>
        <dbReference type="ARBA" id="ARBA00023002"/>
    </source>
</evidence>
<gene>
    <name evidence="7" type="ORF">D2T33_03850</name>
</gene>
<protein>
    <submittedName>
        <fullName evidence="7">DsbA family protein</fullName>
    </submittedName>
</protein>
<dbReference type="PANTHER" id="PTHR13887:SF14">
    <property type="entry name" value="DISULFIDE BOND FORMATION PROTEIN D"/>
    <property type="match status" value="1"/>
</dbReference>
<dbReference type="EMBL" id="SAUW01000003">
    <property type="protein sequence ID" value="RWR14352.1"/>
    <property type="molecule type" value="Genomic_DNA"/>
</dbReference>
<keyword evidence="2" id="KW-0560">Oxidoreductase</keyword>
<keyword evidence="4" id="KW-0676">Redox-active center</keyword>
<dbReference type="Gene3D" id="3.40.30.10">
    <property type="entry name" value="Glutaredoxin"/>
    <property type="match status" value="1"/>
</dbReference>
<dbReference type="InterPro" id="IPR041205">
    <property type="entry name" value="ScsC_N"/>
</dbReference>
<dbReference type="AlphaFoldDB" id="A0A443J1P2"/>
<dbReference type="InterPro" id="IPR013766">
    <property type="entry name" value="Thioredoxin_domain"/>
</dbReference>
<evidence type="ECO:0000256" key="3">
    <source>
        <dbReference type="ARBA" id="ARBA00023157"/>
    </source>
</evidence>
<dbReference type="RefSeq" id="WP_128268901.1">
    <property type="nucleotide sequence ID" value="NZ_SAUW01000003.1"/>
</dbReference>
<reference evidence="7 8" key="1">
    <citation type="submission" date="2019-01" db="EMBL/GenBank/DDBJ databases">
        <title>Sinorhodobacter populi sp. nov. isolated from the symptomatic bark tissue of Populus euramericana canker.</title>
        <authorList>
            <person name="Xu G."/>
        </authorList>
    </citation>
    <scope>NUCLEOTIDE SEQUENCE [LARGE SCALE GENOMIC DNA]</scope>
    <source>
        <strain evidence="7 8">2D-5</strain>
    </source>
</reference>
<keyword evidence="3" id="KW-1015">Disulfide bond</keyword>
<evidence type="ECO:0000313" key="7">
    <source>
        <dbReference type="EMBL" id="RWR14352.1"/>
    </source>
</evidence>